<gene>
    <name evidence="1" type="ORF">STVIR_8235</name>
</gene>
<proteinExistence type="predicted"/>
<evidence type="ECO:0008006" key="3">
    <source>
        <dbReference type="Google" id="ProtNLM"/>
    </source>
</evidence>
<comment type="caution">
    <text evidence="1">The sequence shown here is derived from an EMBL/GenBank/DDBJ whole genome shotgun (WGS) entry which is preliminary data.</text>
</comment>
<evidence type="ECO:0000313" key="1">
    <source>
        <dbReference type="EMBL" id="ELS50805.1"/>
    </source>
</evidence>
<dbReference type="AlphaFoldDB" id="L8P2W0"/>
<protein>
    <recommendedName>
        <fullName evidence="3">Aminoglycoside phosphotransferase domain-containing protein</fullName>
    </recommendedName>
</protein>
<dbReference type="EMBL" id="AMLP01000263">
    <property type="protein sequence ID" value="ELS50805.1"/>
    <property type="molecule type" value="Genomic_DNA"/>
</dbReference>
<accession>L8P2W0</accession>
<dbReference type="Proteomes" id="UP000011205">
    <property type="component" value="Unassembled WGS sequence"/>
</dbReference>
<organism evidence="1 2">
    <name type="scientific">Streptomyces viridochromogenes Tue57</name>
    <dbReference type="NCBI Taxonomy" id="1160705"/>
    <lineage>
        <taxon>Bacteria</taxon>
        <taxon>Bacillati</taxon>
        <taxon>Actinomycetota</taxon>
        <taxon>Actinomycetes</taxon>
        <taxon>Kitasatosporales</taxon>
        <taxon>Streptomycetaceae</taxon>
        <taxon>Streptomyces</taxon>
    </lineage>
</organism>
<evidence type="ECO:0000313" key="2">
    <source>
        <dbReference type="Proteomes" id="UP000011205"/>
    </source>
</evidence>
<reference evidence="1 2" key="1">
    <citation type="journal article" date="2013" name="Genome Announc.">
        <title>Draft Genome Sequence of Streptomyces viridochromogenes Strain Tu57, Producer of Avilamycin.</title>
        <authorList>
            <person name="Gruning B.A."/>
            <person name="Erxleben A."/>
            <person name="Hahnlein A."/>
            <person name="Gunther S."/>
        </authorList>
    </citation>
    <scope>NUCLEOTIDE SEQUENCE [LARGE SCALE GENOMIC DNA]</scope>
    <source>
        <strain evidence="1 2">Tue57</strain>
    </source>
</reference>
<name>L8P2W0_STRVR</name>
<sequence length="119" mass="12957">MRPSWTEPAVSGARFPGIDLQPIHGDSPPANVFSGVDGDLYADFELVTRGARRNGTRPLDEEVLGFVNALGMLRVVATLTLVPQLPELMEYLQPAVDHMQTDALRGRHEQLNSCSAGET</sequence>